<name>A0ABT8DH61_9RHOB</name>
<protein>
    <submittedName>
        <fullName evidence="1">Uncharacterized protein</fullName>
    </submittedName>
</protein>
<keyword evidence="2" id="KW-1185">Reference proteome</keyword>
<gene>
    <name evidence="1" type="ORF">QWZ10_25355</name>
</gene>
<dbReference type="Proteomes" id="UP001243846">
    <property type="component" value="Unassembled WGS sequence"/>
</dbReference>
<reference evidence="2" key="1">
    <citation type="journal article" date="2019" name="Int. J. Syst. Evol. Microbiol.">
        <title>The Global Catalogue of Microorganisms (GCM) 10K type strain sequencing project: providing services to taxonomists for standard genome sequencing and annotation.</title>
        <authorList>
            <consortium name="The Broad Institute Genomics Platform"/>
            <consortium name="The Broad Institute Genome Sequencing Center for Infectious Disease"/>
            <person name="Wu L."/>
            <person name="Ma J."/>
        </authorList>
    </citation>
    <scope>NUCLEOTIDE SEQUENCE [LARGE SCALE GENOMIC DNA]</scope>
    <source>
        <strain evidence="2">CECT 8482</strain>
    </source>
</reference>
<evidence type="ECO:0000313" key="1">
    <source>
        <dbReference type="EMBL" id="MDN3714295.1"/>
    </source>
</evidence>
<organism evidence="1 2">
    <name type="scientific">Paracoccus cavernae</name>
    <dbReference type="NCBI Taxonomy" id="1571207"/>
    <lineage>
        <taxon>Bacteria</taxon>
        <taxon>Pseudomonadati</taxon>
        <taxon>Pseudomonadota</taxon>
        <taxon>Alphaproteobacteria</taxon>
        <taxon>Rhodobacterales</taxon>
        <taxon>Paracoccaceae</taxon>
        <taxon>Paracoccus</taxon>
    </lineage>
</organism>
<accession>A0ABT8DH61</accession>
<sequence>MGRTRRRSLHVAMPPQVAAARTGVDGLELVASDGRRLMLLVAGG</sequence>
<dbReference type="EMBL" id="JAUFRC010000004">
    <property type="protein sequence ID" value="MDN3714295.1"/>
    <property type="molecule type" value="Genomic_DNA"/>
</dbReference>
<comment type="caution">
    <text evidence="1">The sequence shown here is derived from an EMBL/GenBank/DDBJ whole genome shotgun (WGS) entry which is preliminary data.</text>
</comment>
<evidence type="ECO:0000313" key="2">
    <source>
        <dbReference type="Proteomes" id="UP001243846"/>
    </source>
</evidence>
<proteinExistence type="predicted"/>